<dbReference type="KEGG" id="hsr:HSBAA_48500"/>
<evidence type="ECO:0000313" key="1">
    <source>
        <dbReference type="EMBL" id="BBI63544.1"/>
    </source>
</evidence>
<name>A0A455UKS5_9GAMM</name>
<proteinExistence type="predicted"/>
<sequence>MLVTITEAGKALRVEAEPAVIQAQEDILAPLNEGGTRAGLRPLQRLADENNALSRVPIRRAG</sequence>
<dbReference type="EMBL" id="AP019514">
    <property type="protein sequence ID" value="BBI63544.1"/>
    <property type="molecule type" value="Genomic_DNA"/>
</dbReference>
<evidence type="ECO:0000313" key="2">
    <source>
        <dbReference type="Proteomes" id="UP000320231"/>
    </source>
</evidence>
<accession>A0A455UKS5</accession>
<dbReference type="Proteomes" id="UP000320231">
    <property type="component" value="Chromosome"/>
</dbReference>
<protein>
    <submittedName>
        <fullName evidence="1">Uncharacterized protein</fullName>
    </submittedName>
</protein>
<dbReference type="AlphaFoldDB" id="A0A455UKS5"/>
<gene>
    <name evidence="1" type="ORF">HSBAA_48500</name>
</gene>
<organism evidence="1 2">
    <name type="scientific">Vreelandella sulfidaeris</name>
    <dbReference type="NCBI Taxonomy" id="115553"/>
    <lineage>
        <taxon>Bacteria</taxon>
        <taxon>Pseudomonadati</taxon>
        <taxon>Pseudomonadota</taxon>
        <taxon>Gammaproteobacteria</taxon>
        <taxon>Oceanospirillales</taxon>
        <taxon>Halomonadaceae</taxon>
        <taxon>Vreelandella</taxon>
    </lineage>
</organism>
<reference evidence="1 2" key="1">
    <citation type="journal article" date="2019" name="Microbiol. Resour. Announc.">
        <title>Complete Genome Sequence of Halomonas sulfidaeris Strain Esulfide1 Isolated from a Metal Sulfide Rock at a Depth of 2,200 Meters, Obtained Using Nanopore Sequencing.</title>
        <authorList>
            <person name="Saito M."/>
            <person name="Nishigata A."/>
            <person name="Galipon J."/>
            <person name="Arakawa K."/>
        </authorList>
    </citation>
    <scope>NUCLEOTIDE SEQUENCE [LARGE SCALE GENOMIC DNA]</scope>
    <source>
        <strain evidence="1 2">ATCC BAA-803</strain>
    </source>
</reference>